<evidence type="ECO:0000313" key="7">
    <source>
        <dbReference type="EMBL" id="MXO71836.1"/>
    </source>
</evidence>
<organism evidence="7 8">
    <name type="scientific">Alteraurantiacibacter buctensis</name>
    <dbReference type="NCBI Taxonomy" id="1503981"/>
    <lineage>
        <taxon>Bacteria</taxon>
        <taxon>Pseudomonadati</taxon>
        <taxon>Pseudomonadota</taxon>
        <taxon>Alphaproteobacteria</taxon>
        <taxon>Sphingomonadales</taxon>
        <taxon>Erythrobacteraceae</taxon>
        <taxon>Alteraurantiacibacter</taxon>
    </lineage>
</organism>
<feature type="domain" description="CusB-like beta-barrel" evidence="6">
    <location>
        <begin position="281"/>
        <end position="325"/>
    </location>
</feature>
<dbReference type="InterPro" id="IPR058624">
    <property type="entry name" value="MdtA-like_HH"/>
</dbReference>
<comment type="caution">
    <text evidence="7">The sequence shown here is derived from an EMBL/GenBank/DDBJ whole genome shotgun (WGS) entry which is preliminary data.</text>
</comment>
<keyword evidence="3" id="KW-1133">Transmembrane helix</keyword>
<feature type="region of interest" description="Disordered" evidence="2">
    <location>
        <begin position="1"/>
        <end position="34"/>
    </location>
</feature>
<dbReference type="InterPro" id="IPR050739">
    <property type="entry name" value="MFP"/>
</dbReference>
<evidence type="ECO:0000259" key="5">
    <source>
        <dbReference type="Pfam" id="PF25917"/>
    </source>
</evidence>
<dbReference type="Gene3D" id="2.40.50.100">
    <property type="match status" value="1"/>
</dbReference>
<accession>A0A844YXT1</accession>
<keyword evidence="8" id="KW-1185">Reference proteome</keyword>
<dbReference type="SUPFAM" id="SSF111369">
    <property type="entry name" value="HlyD-like secretion proteins"/>
    <property type="match status" value="3"/>
</dbReference>
<evidence type="ECO:0000259" key="4">
    <source>
        <dbReference type="Pfam" id="PF25876"/>
    </source>
</evidence>
<dbReference type="PRINTS" id="PR01490">
    <property type="entry name" value="RTXTOXIND"/>
</dbReference>
<dbReference type="InterPro" id="IPR058792">
    <property type="entry name" value="Beta-barrel_RND_2"/>
</dbReference>
<dbReference type="InterPro" id="IPR058625">
    <property type="entry name" value="MdtA-like_BSH"/>
</dbReference>
<dbReference type="Gene3D" id="1.10.287.470">
    <property type="entry name" value="Helix hairpin bin"/>
    <property type="match status" value="2"/>
</dbReference>
<keyword evidence="3" id="KW-0812">Transmembrane</keyword>
<gene>
    <name evidence="7" type="ORF">GRI99_09315</name>
</gene>
<feature type="domain" description="Multidrug resistance protein MdtA-like barrel-sandwich hybrid" evidence="5">
    <location>
        <begin position="84"/>
        <end position="277"/>
    </location>
</feature>
<evidence type="ECO:0000256" key="3">
    <source>
        <dbReference type="SAM" id="Phobius"/>
    </source>
</evidence>
<evidence type="ECO:0000259" key="6">
    <source>
        <dbReference type="Pfam" id="PF25954"/>
    </source>
</evidence>
<evidence type="ECO:0000313" key="8">
    <source>
        <dbReference type="Proteomes" id="UP000466966"/>
    </source>
</evidence>
<dbReference type="AlphaFoldDB" id="A0A844YXT1"/>
<keyword evidence="3" id="KW-0472">Membrane</keyword>
<dbReference type="PANTHER" id="PTHR30386:SF24">
    <property type="entry name" value="MULTIDRUG RESISTANCE EFFLUX PUMP"/>
    <property type="match status" value="1"/>
</dbReference>
<proteinExistence type="predicted"/>
<name>A0A844YXT1_9SPHN</name>
<dbReference type="Pfam" id="PF25876">
    <property type="entry name" value="HH_MFP_RND"/>
    <property type="match status" value="1"/>
</dbReference>
<protein>
    <submittedName>
        <fullName evidence="7">HlyD family efflux transporter periplasmic adaptor subunit</fullName>
    </submittedName>
</protein>
<evidence type="ECO:0000256" key="1">
    <source>
        <dbReference type="SAM" id="Coils"/>
    </source>
</evidence>
<dbReference type="Gene3D" id="2.40.30.170">
    <property type="match status" value="1"/>
</dbReference>
<feature type="domain" description="Multidrug resistance protein MdtA-like alpha-helical hairpin" evidence="4">
    <location>
        <begin position="153"/>
        <end position="217"/>
    </location>
</feature>
<dbReference type="Pfam" id="PF25954">
    <property type="entry name" value="Beta-barrel_RND_2"/>
    <property type="match status" value="1"/>
</dbReference>
<dbReference type="Pfam" id="PF25917">
    <property type="entry name" value="BSH_RND"/>
    <property type="match status" value="1"/>
</dbReference>
<dbReference type="PANTHER" id="PTHR30386">
    <property type="entry name" value="MEMBRANE FUSION SUBUNIT OF EMRAB-TOLC MULTIDRUG EFFLUX PUMP"/>
    <property type="match status" value="1"/>
</dbReference>
<dbReference type="Proteomes" id="UP000466966">
    <property type="component" value="Unassembled WGS sequence"/>
</dbReference>
<feature type="coiled-coil region" evidence="1">
    <location>
        <begin position="143"/>
        <end position="215"/>
    </location>
</feature>
<dbReference type="OrthoDB" id="9811754at2"/>
<keyword evidence="1" id="KW-0175">Coiled coil</keyword>
<feature type="transmembrane region" description="Helical" evidence="3">
    <location>
        <begin position="44"/>
        <end position="61"/>
    </location>
</feature>
<dbReference type="EMBL" id="WTYV01000003">
    <property type="protein sequence ID" value="MXO71836.1"/>
    <property type="molecule type" value="Genomic_DNA"/>
</dbReference>
<sequence>MQPDKTPDNGTGTIPGEGGSEAEPTADETSAEGWAPERSRLKTIFFALAIIAGALAVLYAWQLPPFQADSQTTDNAYVRGQTTVISPQVGGYVTEVLVRDFADVKEGEPLVRIDDRIYRQRVAQGEAGMAAQNASLANAAQSRRSAEAQLRLQEASVANARAQLAKARADIRRVDELVGEGSVSLRERDQTRAALRQAEAGVAQAMAQRDIAREQLRSVDVGQGGLEAQVEGATASRDLAQIDLDNTVIRAPRDGRLSEVSVREGQLVSPGTQMMYLVPEQLWVVANFKEAQTAGIRVGQPATLRIDALGGLELAGTVQSVSPAAGSEFSVIKPDTGAGNFVKVPQRIAVSIRIDPNQEAAARLGPGMSVIATVHTGDR</sequence>
<reference evidence="7 8" key="1">
    <citation type="submission" date="2019-12" db="EMBL/GenBank/DDBJ databases">
        <title>Genomic-based taxomic classification of the family Erythrobacteraceae.</title>
        <authorList>
            <person name="Xu L."/>
        </authorList>
    </citation>
    <scope>NUCLEOTIDE SEQUENCE [LARGE SCALE GENOMIC DNA]</scope>
    <source>
        <strain evidence="7 8">M0322</strain>
    </source>
</reference>
<evidence type="ECO:0000256" key="2">
    <source>
        <dbReference type="SAM" id="MobiDB-lite"/>
    </source>
</evidence>